<evidence type="ECO:0000256" key="5">
    <source>
        <dbReference type="ARBA" id="ARBA00050213"/>
    </source>
</evidence>
<evidence type="ECO:0000313" key="10">
    <source>
        <dbReference type="EMBL" id="RLK50380.1"/>
    </source>
</evidence>
<name>A0A498CBC1_9GAMM</name>
<dbReference type="Gene3D" id="3.90.950.10">
    <property type="match status" value="1"/>
</dbReference>
<proteinExistence type="inferred from homology"/>
<comment type="subcellular location">
    <subcellularLocation>
        <location evidence="1 9">Cytoplasm</location>
    </subcellularLocation>
</comment>
<comment type="caution">
    <text evidence="10">The sequence shown here is derived from an EMBL/GenBank/DDBJ whole genome shotgun (WGS) entry which is preliminary data.</text>
</comment>
<dbReference type="EC" id="3.6.1.-" evidence="9"/>
<dbReference type="FunFam" id="3.90.950.10:FF:000005">
    <property type="entry name" value="7-methyl-GTP pyrophosphatase"/>
    <property type="match status" value="1"/>
</dbReference>
<dbReference type="PANTHER" id="PTHR43213">
    <property type="entry name" value="BIFUNCTIONAL DTTP/UTP PYROPHOSPHATASE/METHYLTRANSFERASE PROTEIN-RELATED"/>
    <property type="match status" value="1"/>
</dbReference>
<dbReference type="InterPro" id="IPR029001">
    <property type="entry name" value="ITPase-like_fam"/>
</dbReference>
<keyword evidence="4 9" id="KW-0546">Nucleotide metabolism</keyword>
<sequence>MAALPPLILASRSPYRQQLLRQVGLPHQAVPADVDERRHPDEAPHDYVIRLAKAKAERVAADHPDALVIGSDQAAVLGDRVLGKPGTEAVAQEQLAAASGRCVTFLTGLAVVHGATDRREADVVPYRVHFRNLDEETIRRYVAREKPLDCAGSFKSEGLGIVLFQRMEGGDPNALIGLPLIRLFDFLLSFGYPLVSDPGSA</sequence>
<dbReference type="GO" id="GO:0009117">
    <property type="term" value="P:nucleotide metabolic process"/>
    <property type="evidence" value="ECO:0007669"/>
    <property type="project" value="UniProtKB-KW"/>
</dbReference>
<dbReference type="Proteomes" id="UP000275461">
    <property type="component" value="Unassembled WGS sequence"/>
</dbReference>
<dbReference type="PIRSF" id="PIRSF006305">
    <property type="entry name" value="Maf"/>
    <property type="match status" value="1"/>
</dbReference>
<evidence type="ECO:0000256" key="2">
    <source>
        <dbReference type="ARBA" id="ARBA00022490"/>
    </source>
</evidence>
<comment type="caution">
    <text evidence="9">Lacks conserved residue(s) required for the propagation of feature annotation.</text>
</comment>
<evidence type="ECO:0000256" key="4">
    <source>
        <dbReference type="ARBA" id="ARBA00023080"/>
    </source>
</evidence>
<feature type="site" description="Important for substrate specificity" evidence="9">
    <location>
        <position position="15"/>
    </location>
</feature>
<evidence type="ECO:0000256" key="1">
    <source>
        <dbReference type="ARBA" id="ARBA00004496"/>
    </source>
</evidence>
<gene>
    <name evidence="10" type="ORF">DFR31_0276</name>
</gene>
<feature type="site" description="Important for substrate specificity" evidence="9">
    <location>
        <position position="157"/>
    </location>
</feature>
<comment type="similarity">
    <text evidence="7 9">Belongs to the Maf family. YceF subfamily.</text>
</comment>
<dbReference type="NCBIfam" id="TIGR00172">
    <property type="entry name" value="maf"/>
    <property type="match status" value="1"/>
</dbReference>
<reference evidence="10 11" key="1">
    <citation type="submission" date="2018-10" db="EMBL/GenBank/DDBJ databases">
        <title>Genomic Encyclopedia of Type Strains, Phase IV (KMG-IV): sequencing the most valuable type-strain genomes for metagenomic binning, comparative biology and taxonomic classification.</title>
        <authorList>
            <person name="Goeker M."/>
        </authorList>
    </citation>
    <scope>NUCLEOTIDE SEQUENCE [LARGE SCALE GENOMIC DNA]</scope>
    <source>
        <strain evidence="10 11">DSM 12769</strain>
    </source>
</reference>
<evidence type="ECO:0000256" key="3">
    <source>
        <dbReference type="ARBA" id="ARBA00022801"/>
    </source>
</evidence>
<evidence type="ECO:0000256" key="7">
    <source>
        <dbReference type="ARBA" id="ARBA00060749"/>
    </source>
</evidence>
<dbReference type="SUPFAM" id="SSF52972">
    <property type="entry name" value="ITPase-like"/>
    <property type="match status" value="1"/>
</dbReference>
<comment type="cofactor">
    <cofactor evidence="9">
        <name>a divalent metal cation</name>
        <dbReference type="ChEBI" id="CHEBI:60240"/>
    </cofactor>
</comment>
<dbReference type="PANTHER" id="PTHR43213:SF10">
    <property type="entry name" value="7-METHYL-GTP PYROPHOSPHATASE"/>
    <property type="match status" value="1"/>
</dbReference>
<keyword evidence="11" id="KW-1185">Reference proteome</keyword>
<dbReference type="AlphaFoldDB" id="A0A498CBC1"/>
<protein>
    <recommendedName>
        <fullName evidence="8 9">7-methyl-GTP pyrophosphatase</fullName>
        <shortName evidence="9">m(7)GTP pyrophosphatase</shortName>
        <ecNumber evidence="9">3.6.1.-</ecNumber>
    </recommendedName>
</protein>
<dbReference type="HAMAP" id="MF_00528">
    <property type="entry name" value="Maf"/>
    <property type="match status" value="1"/>
</dbReference>
<feature type="active site" description="Proton acceptor" evidence="9">
    <location>
        <position position="72"/>
    </location>
</feature>
<dbReference type="InterPro" id="IPR003697">
    <property type="entry name" value="Maf-like"/>
</dbReference>
<feature type="site" description="Important for substrate specificity" evidence="9">
    <location>
        <position position="73"/>
    </location>
</feature>
<evidence type="ECO:0000313" key="11">
    <source>
        <dbReference type="Proteomes" id="UP000275461"/>
    </source>
</evidence>
<evidence type="ECO:0000256" key="9">
    <source>
        <dbReference type="HAMAP-Rule" id="MF_00528"/>
    </source>
</evidence>
<keyword evidence="2 9" id="KW-0963">Cytoplasm</keyword>
<comment type="function">
    <text evidence="6 9">Nucleoside triphosphate pyrophosphatase that hydrolyzes 7-methyl-GTP (m(7)GTP). May have a dual role in cell division arrest and in preventing the incorporation of modified nucleotides into cellular nucleic acids.</text>
</comment>
<evidence type="ECO:0000256" key="6">
    <source>
        <dbReference type="ARBA" id="ARBA00053369"/>
    </source>
</evidence>
<dbReference type="Pfam" id="PF02545">
    <property type="entry name" value="Maf"/>
    <property type="match status" value="1"/>
</dbReference>
<dbReference type="OrthoDB" id="9813694at2"/>
<evidence type="ECO:0000256" key="8">
    <source>
        <dbReference type="ARBA" id="ARBA00068163"/>
    </source>
</evidence>
<dbReference type="GO" id="GO:0047429">
    <property type="term" value="F:nucleoside triphosphate diphosphatase activity"/>
    <property type="evidence" value="ECO:0007669"/>
    <property type="project" value="InterPro"/>
</dbReference>
<comment type="catalytic activity">
    <reaction evidence="5 9">
        <text>N(7)-methyl-GTP + H2O = N(7)-methyl-GMP + diphosphate + H(+)</text>
        <dbReference type="Rhea" id="RHEA:58744"/>
        <dbReference type="ChEBI" id="CHEBI:15377"/>
        <dbReference type="ChEBI" id="CHEBI:15378"/>
        <dbReference type="ChEBI" id="CHEBI:33019"/>
        <dbReference type="ChEBI" id="CHEBI:58285"/>
        <dbReference type="ChEBI" id="CHEBI:87133"/>
    </reaction>
</comment>
<dbReference type="CDD" id="cd00555">
    <property type="entry name" value="Maf"/>
    <property type="match status" value="1"/>
</dbReference>
<keyword evidence="3 9" id="KW-0378">Hydrolase</keyword>
<dbReference type="EMBL" id="RCDA01000001">
    <property type="protein sequence ID" value="RLK50380.1"/>
    <property type="molecule type" value="Genomic_DNA"/>
</dbReference>
<dbReference type="RefSeq" id="WP_121440871.1">
    <property type="nucleotide sequence ID" value="NZ_RCDA01000001.1"/>
</dbReference>
<accession>A0A498CBC1</accession>
<organism evidence="10 11">
    <name type="scientific">Alkalispirillum mobile</name>
    <dbReference type="NCBI Taxonomy" id="85925"/>
    <lineage>
        <taxon>Bacteria</taxon>
        <taxon>Pseudomonadati</taxon>
        <taxon>Pseudomonadota</taxon>
        <taxon>Gammaproteobacteria</taxon>
        <taxon>Chromatiales</taxon>
        <taxon>Ectothiorhodospiraceae</taxon>
        <taxon>Alkalispirillum</taxon>
    </lineage>
</organism>
<dbReference type="GO" id="GO:0005737">
    <property type="term" value="C:cytoplasm"/>
    <property type="evidence" value="ECO:0007669"/>
    <property type="project" value="UniProtKB-SubCell"/>
</dbReference>